<dbReference type="Proteomes" id="UP001054945">
    <property type="component" value="Unassembled WGS sequence"/>
</dbReference>
<accession>A0AAV4R3L7</accession>
<comment type="caution">
    <text evidence="2">The sequence shown here is derived from an EMBL/GenBank/DDBJ whole genome shotgun (WGS) entry which is preliminary data.</text>
</comment>
<dbReference type="EMBL" id="BPLR01007129">
    <property type="protein sequence ID" value="GIY14673.1"/>
    <property type="molecule type" value="Genomic_DNA"/>
</dbReference>
<keyword evidence="3" id="KW-1185">Reference proteome</keyword>
<protein>
    <submittedName>
        <fullName evidence="2">Uncharacterized protein</fullName>
    </submittedName>
</protein>
<feature type="region of interest" description="Disordered" evidence="1">
    <location>
        <begin position="1"/>
        <end position="26"/>
    </location>
</feature>
<evidence type="ECO:0000313" key="3">
    <source>
        <dbReference type="Proteomes" id="UP001054945"/>
    </source>
</evidence>
<organism evidence="2 3">
    <name type="scientific">Caerostris extrusa</name>
    <name type="common">Bark spider</name>
    <name type="synonym">Caerostris bankana</name>
    <dbReference type="NCBI Taxonomy" id="172846"/>
    <lineage>
        <taxon>Eukaryota</taxon>
        <taxon>Metazoa</taxon>
        <taxon>Ecdysozoa</taxon>
        <taxon>Arthropoda</taxon>
        <taxon>Chelicerata</taxon>
        <taxon>Arachnida</taxon>
        <taxon>Araneae</taxon>
        <taxon>Araneomorphae</taxon>
        <taxon>Entelegynae</taxon>
        <taxon>Araneoidea</taxon>
        <taxon>Araneidae</taxon>
        <taxon>Caerostris</taxon>
    </lineage>
</organism>
<proteinExistence type="predicted"/>
<reference evidence="2 3" key="1">
    <citation type="submission" date="2021-06" db="EMBL/GenBank/DDBJ databases">
        <title>Caerostris extrusa draft genome.</title>
        <authorList>
            <person name="Kono N."/>
            <person name="Arakawa K."/>
        </authorList>
    </citation>
    <scope>NUCLEOTIDE SEQUENCE [LARGE SCALE GENOMIC DNA]</scope>
</reference>
<evidence type="ECO:0000313" key="2">
    <source>
        <dbReference type="EMBL" id="GIY14673.1"/>
    </source>
</evidence>
<evidence type="ECO:0000256" key="1">
    <source>
        <dbReference type="SAM" id="MobiDB-lite"/>
    </source>
</evidence>
<name>A0AAV4R3L7_CAEEX</name>
<gene>
    <name evidence="2" type="ORF">CEXT_543651</name>
</gene>
<sequence length="95" mass="11025">MQPELRQIFSQDSRENPSSGEESPNFTILPASFLRLRRGMLDAPHFNFQNIKCNAMERGGTMLFAFMSPEVIHLGFKQIRGEFHWKKKGLRSLQL</sequence>
<feature type="compositionally biased region" description="Polar residues" evidence="1">
    <location>
        <begin position="8"/>
        <end position="26"/>
    </location>
</feature>
<dbReference type="AlphaFoldDB" id="A0AAV4R3L7"/>